<dbReference type="Proteomes" id="UP001221898">
    <property type="component" value="Unassembled WGS sequence"/>
</dbReference>
<sequence>MVQKFVWSRATVQSTAEGGADTETPGRAGTAGDECTKVEPGRPAGERSIASKLQVRLGRQRWRGIRRLGVTRGEVDGASAEAWSTRVLPKVPNILRNPGASQNLAGAKSWGPAYRCPNPTTAAVGYSVPPGAEDLGPSPTGHNKRDAQ</sequence>
<evidence type="ECO:0000256" key="1">
    <source>
        <dbReference type="SAM" id="MobiDB-lite"/>
    </source>
</evidence>
<reference evidence="2" key="1">
    <citation type="journal article" date="2023" name="Science">
        <title>Genome structures resolve the early diversification of teleost fishes.</title>
        <authorList>
            <person name="Parey E."/>
            <person name="Louis A."/>
            <person name="Montfort J."/>
            <person name="Bouchez O."/>
            <person name="Roques C."/>
            <person name="Iampietro C."/>
            <person name="Lluch J."/>
            <person name="Castinel A."/>
            <person name="Donnadieu C."/>
            <person name="Desvignes T."/>
            <person name="Floi Bucao C."/>
            <person name="Jouanno E."/>
            <person name="Wen M."/>
            <person name="Mejri S."/>
            <person name="Dirks R."/>
            <person name="Jansen H."/>
            <person name="Henkel C."/>
            <person name="Chen W.J."/>
            <person name="Zahm M."/>
            <person name="Cabau C."/>
            <person name="Klopp C."/>
            <person name="Thompson A.W."/>
            <person name="Robinson-Rechavi M."/>
            <person name="Braasch I."/>
            <person name="Lecointre G."/>
            <person name="Bobe J."/>
            <person name="Postlethwait J.H."/>
            <person name="Berthelot C."/>
            <person name="Roest Crollius H."/>
            <person name="Guiguen Y."/>
        </authorList>
    </citation>
    <scope>NUCLEOTIDE SEQUENCE</scope>
    <source>
        <strain evidence="2">NC1722</strain>
    </source>
</reference>
<keyword evidence="3" id="KW-1185">Reference proteome</keyword>
<accession>A0AAD7TCI2</accession>
<feature type="region of interest" description="Disordered" evidence="1">
    <location>
        <begin position="124"/>
        <end position="148"/>
    </location>
</feature>
<feature type="region of interest" description="Disordered" evidence="1">
    <location>
        <begin position="1"/>
        <end position="52"/>
    </location>
</feature>
<proteinExistence type="predicted"/>
<evidence type="ECO:0000313" key="3">
    <source>
        <dbReference type="Proteomes" id="UP001221898"/>
    </source>
</evidence>
<dbReference type="EMBL" id="JAINUG010000002">
    <property type="protein sequence ID" value="KAJ8418405.1"/>
    <property type="molecule type" value="Genomic_DNA"/>
</dbReference>
<evidence type="ECO:0000313" key="2">
    <source>
        <dbReference type="EMBL" id="KAJ8418405.1"/>
    </source>
</evidence>
<dbReference type="AlphaFoldDB" id="A0AAD7TCI2"/>
<comment type="caution">
    <text evidence="2">The sequence shown here is derived from an EMBL/GenBank/DDBJ whole genome shotgun (WGS) entry which is preliminary data.</text>
</comment>
<gene>
    <name evidence="2" type="ORF">AAFF_G00141140</name>
</gene>
<name>A0AAD7TCI2_9TELE</name>
<protein>
    <submittedName>
        <fullName evidence="2">Uncharacterized protein</fullName>
    </submittedName>
</protein>
<organism evidence="2 3">
    <name type="scientific">Aldrovandia affinis</name>
    <dbReference type="NCBI Taxonomy" id="143900"/>
    <lineage>
        <taxon>Eukaryota</taxon>
        <taxon>Metazoa</taxon>
        <taxon>Chordata</taxon>
        <taxon>Craniata</taxon>
        <taxon>Vertebrata</taxon>
        <taxon>Euteleostomi</taxon>
        <taxon>Actinopterygii</taxon>
        <taxon>Neopterygii</taxon>
        <taxon>Teleostei</taxon>
        <taxon>Notacanthiformes</taxon>
        <taxon>Halosauridae</taxon>
        <taxon>Aldrovandia</taxon>
    </lineage>
</organism>